<comment type="cofactor">
    <cofactor evidence="14">
        <name>heme b</name>
        <dbReference type="ChEBI" id="CHEBI:60344"/>
    </cofactor>
    <text evidence="14">Binds 2 heme groups non-covalently.</text>
</comment>
<feature type="transmembrane region" description="Helical" evidence="15">
    <location>
        <begin position="347"/>
        <end position="364"/>
    </location>
</feature>
<keyword evidence="11 15" id="KW-1133">Transmembrane helix</keyword>
<sequence>MDKYLIPLLGWIDQRFPLTKVWNEHLAKYYTPKNFNFWYFFGSLALLVLVNQLLTGVWLTMHYKPDATLAFDSVEYIMRDVNWGWLIRYMHSTGASAFFVVVYFHMFRGLMYGSYKKPRELVWVLGMGLFLLLMGEAFMGYLLPWGQMSYWGAQVIISLFGAIPWFGEDLAQWIRGDFLISDATLNRFFAFHVIALPLMLVILVYLHIVALHQVGSNNPDGVEIKKLKDGRGVPLDGIPFHPYYTVKDLVGVAAFALAFAWVVFYAPAMGGLFLEHANFIPADPIVTPEHIAPVWYFTPFYSILRAVPNKLGGVVAMGLSIVVLFVLPWLDRCPVKSIRYRSPRYKVILGVFTVSFLGLGYLGTQPVTPVATLFAQAFALVYFAFFLAMPVYTRWEKTLPVPDRVTKPVPLLERPAFRWLAGRSKEYKEYIVTHPTYQGTMVKFWEEKFKNKSPMP</sequence>
<evidence type="ECO:0000256" key="8">
    <source>
        <dbReference type="ARBA" id="ARBA00022692"/>
    </source>
</evidence>
<dbReference type="CDD" id="cd00284">
    <property type="entry name" value="Cytochrome_b_N"/>
    <property type="match status" value="1"/>
</dbReference>
<keyword evidence="8 14" id="KW-0812">Transmembrane</keyword>
<dbReference type="PROSITE" id="PS51003">
    <property type="entry name" value="CYTB_CTER"/>
    <property type="match status" value="1"/>
</dbReference>
<feature type="transmembrane region" description="Helical" evidence="15">
    <location>
        <begin position="89"/>
        <end position="110"/>
    </location>
</feature>
<keyword evidence="5 14" id="KW-0813">Transport</keyword>
<name>A0A8D4VN03_9GAMM</name>
<dbReference type="InterPro" id="IPR048260">
    <property type="entry name" value="Cytochrome_b_C_euk/bac"/>
</dbReference>
<keyword evidence="7 14" id="KW-0679">Respiratory chain</keyword>
<dbReference type="InterPro" id="IPR005797">
    <property type="entry name" value="Cyt_b/b6_N"/>
</dbReference>
<dbReference type="InterPro" id="IPR048259">
    <property type="entry name" value="Cytochrome_b_N_euk/bac"/>
</dbReference>
<accession>A0A8D4VN03</accession>
<evidence type="ECO:0000256" key="14">
    <source>
        <dbReference type="RuleBase" id="RU003385"/>
    </source>
</evidence>
<dbReference type="PANTHER" id="PTHR19271">
    <property type="entry name" value="CYTOCHROME B"/>
    <property type="match status" value="1"/>
</dbReference>
<dbReference type="KEGG" id="moz:MoryE10_17890"/>
<keyword evidence="9" id="KW-0479">Metal-binding</keyword>
<dbReference type="Proteomes" id="UP000824988">
    <property type="component" value="Chromosome"/>
</dbReference>
<feature type="transmembrane region" description="Helical" evidence="15">
    <location>
        <begin position="188"/>
        <end position="208"/>
    </location>
</feature>
<dbReference type="InterPro" id="IPR005798">
    <property type="entry name" value="Cyt_b/b6_C"/>
</dbReference>
<organism evidence="18 19">
    <name type="scientific">Methylogaea oryzae</name>
    <dbReference type="NCBI Taxonomy" id="1295382"/>
    <lineage>
        <taxon>Bacteria</taxon>
        <taxon>Pseudomonadati</taxon>
        <taxon>Pseudomonadota</taxon>
        <taxon>Gammaproteobacteria</taxon>
        <taxon>Methylococcales</taxon>
        <taxon>Methylococcaceae</taxon>
        <taxon>Methylogaea</taxon>
    </lineage>
</organism>
<feature type="domain" description="Cytochrome b/b6 N-terminal region profile" evidence="16">
    <location>
        <begin position="8"/>
        <end position="220"/>
    </location>
</feature>
<feature type="transmembrane region" description="Helical" evidence="15">
    <location>
        <begin position="37"/>
        <end position="59"/>
    </location>
</feature>
<dbReference type="Pfam" id="PF00032">
    <property type="entry name" value="Cytochrom_B_C"/>
    <property type="match status" value="1"/>
</dbReference>
<comment type="function">
    <text evidence="1 14">Component of the ubiquinol-cytochrome c reductase complex (complex III or cytochrome b-c1 complex), which is a respiratory chain that generates an electrochemical potential coupled to ATP synthesis.</text>
</comment>
<evidence type="ECO:0000256" key="11">
    <source>
        <dbReference type="ARBA" id="ARBA00022989"/>
    </source>
</evidence>
<dbReference type="Pfam" id="PF00033">
    <property type="entry name" value="Cytochrome_B"/>
    <property type="match status" value="1"/>
</dbReference>
<evidence type="ECO:0000256" key="12">
    <source>
        <dbReference type="ARBA" id="ARBA00023004"/>
    </source>
</evidence>
<dbReference type="RefSeq" id="WP_221046839.1">
    <property type="nucleotide sequence ID" value="NZ_AP019782.1"/>
</dbReference>
<evidence type="ECO:0000313" key="19">
    <source>
        <dbReference type="Proteomes" id="UP000824988"/>
    </source>
</evidence>
<evidence type="ECO:0000256" key="15">
    <source>
        <dbReference type="SAM" id="Phobius"/>
    </source>
</evidence>
<keyword evidence="12" id="KW-0408">Iron</keyword>
<dbReference type="GO" id="GO:0009055">
    <property type="term" value="F:electron transfer activity"/>
    <property type="evidence" value="ECO:0007669"/>
    <property type="project" value="InterPro"/>
</dbReference>
<evidence type="ECO:0000256" key="5">
    <source>
        <dbReference type="ARBA" id="ARBA00022448"/>
    </source>
</evidence>
<dbReference type="GO" id="GO:0016020">
    <property type="term" value="C:membrane"/>
    <property type="evidence" value="ECO:0007669"/>
    <property type="project" value="UniProtKB-SubCell"/>
</dbReference>
<evidence type="ECO:0000256" key="10">
    <source>
        <dbReference type="ARBA" id="ARBA00022982"/>
    </source>
</evidence>
<keyword evidence="13 15" id="KW-0472">Membrane</keyword>
<keyword evidence="19" id="KW-1185">Reference proteome</keyword>
<dbReference type="PROSITE" id="PS51002">
    <property type="entry name" value="CYTB_NTER"/>
    <property type="match status" value="1"/>
</dbReference>
<dbReference type="PANTHER" id="PTHR19271:SF16">
    <property type="entry name" value="CYTOCHROME B"/>
    <property type="match status" value="1"/>
</dbReference>
<feature type="transmembrane region" description="Helical" evidence="15">
    <location>
        <begin position="370"/>
        <end position="392"/>
    </location>
</feature>
<evidence type="ECO:0000256" key="3">
    <source>
        <dbReference type="ARBA" id="ARBA00011649"/>
    </source>
</evidence>
<reference evidence="18" key="1">
    <citation type="submission" date="2019-06" db="EMBL/GenBank/DDBJ databases">
        <title>Complete genome sequence of Methylogaea oryzae strain JCM16910.</title>
        <authorList>
            <person name="Asakawa S."/>
        </authorList>
    </citation>
    <scope>NUCLEOTIDE SEQUENCE</scope>
    <source>
        <strain evidence="18">E10</strain>
    </source>
</reference>
<proteinExistence type="inferred from homology"/>
<evidence type="ECO:0000259" key="17">
    <source>
        <dbReference type="PROSITE" id="PS51003"/>
    </source>
</evidence>
<protein>
    <recommendedName>
        <fullName evidence="4 14">Cytochrome b</fullName>
    </recommendedName>
</protein>
<comment type="subcellular location">
    <subcellularLocation>
        <location evidence="2">Membrane</location>
        <topology evidence="2">Multi-pass membrane protein</topology>
    </subcellularLocation>
</comment>
<feature type="transmembrane region" description="Helical" evidence="15">
    <location>
        <begin position="122"/>
        <end position="143"/>
    </location>
</feature>
<feature type="domain" description="Cytochrome b/b6 C-terminal region profile" evidence="17">
    <location>
        <begin position="230"/>
        <end position="403"/>
    </location>
</feature>
<feature type="transmembrane region" description="Helical" evidence="15">
    <location>
        <begin position="149"/>
        <end position="167"/>
    </location>
</feature>
<evidence type="ECO:0000256" key="13">
    <source>
        <dbReference type="ARBA" id="ARBA00023136"/>
    </source>
</evidence>
<dbReference type="EMBL" id="AP019782">
    <property type="protein sequence ID" value="BBL71183.1"/>
    <property type="molecule type" value="Genomic_DNA"/>
</dbReference>
<evidence type="ECO:0000256" key="6">
    <source>
        <dbReference type="ARBA" id="ARBA00022617"/>
    </source>
</evidence>
<evidence type="ECO:0000256" key="7">
    <source>
        <dbReference type="ARBA" id="ARBA00022660"/>
    </source>
</evidence>
<gene>
    <name evidence="18" type="ORF">MoryE10_17890</name>
</gene>
<evidence type="ECO:0000256" key="4">
    <source>
        <dbReference type="ARBA" id="ARBA00013531"/>
    </source>
</evidence>
<dbReference type="CDD" id="cd00290">
    <property type="entry name" value="cytochrome_b_C"/>
    <property type="match status" value="1"/>
</dbReference>
<evidence type="ECO:0000259" key="16">
    <source>
        <dbReference type="PROSITE" id="PS51002"/>
    </source>
</evidence>
<evidence type="ECO:0000256" key="9">
    <source>
        <dbReference type="ARBA" id="ARBA00022723"/>
    </source>
</evidence>
<dbReference type="PIRSF" id="PIRSF038885">
    <property type="entry name" value="COB"/>
    <property type="match status" value="1"/>
</dbReference>
<feature type="transmembrane region" description="Helical" evidence="15">
    <location>
        <begin position="249"/>
        <end position="274"/>
    </location>
</feature>
<dbReference type="GO" id="GO:0016491">
    <property type="term" value="F:oxidoreductase activity"/>
    <property type="evidence" value="ECO:0007669"/>
    <property type="project" value="InterPro"/>
</dbReference>
<comment type="subunit">
    <text evidence="3 14">The main subunits of complex b-c1 are: cytochrome b, cytochrome c1 and the Rieske protein.</text>
</comment>
<keyword evidence="10 14" id="KW-0249">Electron transport</keyword>
<dbReference type="InterPro" id="IPR030689">
    <property type="entry name" value="Cytochrome_b"/>
</dbReference>
<comment type="similarity">
    <text evidence="14">Belongs to the cytochrome b family.</text>
</comment>
<evidence type="ECO:0000313" key="18">
    <source>
        <dbReference type="EMBL" id="BBL71183.1"/>
    </source>
</evidence>
<evidence type="ECO:0000256" key="1">
    <source>
        <dbReference type="ARBA" id="ARBA00002444"/>
    </source>
</evidence>
<keyword evidence="6 14" id="KW-0349">Heme</keyword>
<dbReference type="FunFam" id="1.20.810.10:FF:000004">
    <property type="entry name" value="Cytochrome b"/>
    <property type="match status" value="1"/>
</dbReference>
<dbReference type="GO" id="GO:0046872">
    <property type="term" value="F:metal ion binding"/>
    <property type="evidence" value="ECO:0007669"/>
    <property type="project" value="UniProtKB-KW"/>
</dbReference>
<evidence type="ECO:0000256" key="2">
    <source>
        <dbReference type="ARBA" id="ARBA00004141"/>
    </source>
</evidence>
<feature type="transmembrane region" description="Helical" evidence="15">
    <location>
        <begin position="310"/>
        <end position="327"/>
    </location>
</feature>
<dbReference type="AlphaFoldDB" id="A0A8D4VN03"/>